<dbReference type="EMBL" id="CAUYUJ010003943">
    <property type="protein sequence ID" value="CAK0807492.1"/>
    <property type="molecule type" value="Genomic_DNA"/>
</dbReference>
<evidence type="ECO:0000313" key="1">
    <source>
        <dbReference type="EMBL" id="CAK0807492.1"/>
    </source>
</evidence>
<name>A0ABN9QPY8_9DINO</name>
<reference evidence="1" key="1">
    <citation type="submission" date="2023-10" db="EMBL/GenBank/DDBJ databases">
        <authorList>
            <person name="Chen Y."/>
            <person name="Shah S."/>
            <person name="Dougan E. K."/>
            <person name="Thang M."/>
            <person name="Chan C."/>
        </authorList>
    </citation>
    <scope>NUCLEOTIDE SEQUENCE [LARGE SCALE GENOMIC DNA]</scope>
</reference>
<protein>
    <submittedName>
        <fullName evidence="1">Uncharacterized protein</fullName>
    </submittedName>
</protein>
<sequence length="400" mass="41591">TGEAWQELALHFVPLSIFASLAGNELIRARGAGLPPDTEWREDCARPLVEAGSGQKQVRASHQRAGVSFSAEKAHLMQLGVERVGADVDGVIWRVAVPVPTAAHCLAPAQRTQLPWRVAMAALGKLVIGELLLLVALLPASATPLRRALVDGMAAAAGASELGGGARASVSLREDVASALQARAGVADQLGIGARPLYMVEDPAQPKKTANTRVPSLAVAKVFSALFIGRFDGIGSPAVAFSRLPMRIVARVAAETDPKARRAVGLFWPGAIDWGDVARVEAPMAQELFVAVSEHVDLCVAAAGSPARISSLNVGGRGFFTKRNESPLFRAVSRALGLLRAVHGSKLPCFVEGAAGMSAAASLLGGARDELVGEGAPFTGVSWEGEGCEWPGRPGNLPAP</sequence>
<feature type="non-terminal residue" evidence="1">
    <location>
        <position position="1"/>
    </location>
</feature>
<keyword evidence="2" id="KW-1185">Reference proteome</keyword>
<accession>A0ABN9QPY8</accession>
<comment type="caution">
    <text evidence="1">The sequence shown here is derived from an EMBL/GenBank/DDBJ whole genome shotgun (WGS) entry which is preliminary data.</text>
</comment>
<proteinExistence type="predicted"/>
<organism evidence="1 2">
    <name type="scientific">Prorocentrum cordatum</name>
    <dbReference type="NCBI Taxonomy" id="2364126"/>
    <lineage>
        <taxon>Eukaryota</taxon>
        <taxon>Sar</taxon>
        <taxon>Alveolata</taxon>
        <taxon>Dinophyceae</taxon>
        <taxon>Prorocentrales</taxon>
        <taxon>Prorocentraceae</taxon>
        <taxon>Prorocentrum</taxon>
    </lineage>
</organism>
<feature type="non-terminal residue" evidence="1">
    <location>
        <position position="400"/>
    </location>
</feature>
<evidence type="ECO:0000313" key="2">
    <source>
        <dbReference type="Proteomes" id="UP001189429"/>
    </source>
</evidence>
<dbReference type="Proteomes" id="UP001189429">
    <property type="component" value="Unassembled WGS sequence"/>
</dbReference>
<gene>
    <name evidence="1" type="ORF">PCOR1329_LOCUS13361</name>
</gene>